<evidence type="ECO:0000256" key="1">
    <source>
        <dbReference type="ARBA" id="ARBA00022723"/>
    </source>
</evidence>
<evidence type="ECO:0000256" key="2">
    <source>
        <dbReference type="ARBA" id="ARBA00022771"/>
    </source>
</evidence>
<dbReference type="GeneID" id="107226114"/>
<dbReference type="SMART" id="SM00692">
    <property type="entry name" value="DM3"/>
    <property type="match status" value="1"/>
</dbReference>
<dbReference type="PANTHER" id="PTHR46927">
    <property type="entry name" value="AGAP005574-PA"/>
    <property type="match status" value="1"/>
</dbReference>
<feature type="compositionally biased region" description="Polar residues" evidence="6">
    <location>
        <begin position="283"/>
        <end position="297"/>
    </location>
</feature>
<evidence type="ECO:0000256" key="5">
    <source>
        <dbReference type="PROSITE-ProRule" id="PRU00309"/>
    </source>
</evidence>
<evidence type="ECO:0000256" key="4">
    <source>
        <dbReference type="ARBA" id="ARBA00023125"/>
    </source>
</evidence>
<name>A0ABM3FU72_NEOLC</name>
<organism evidence="8 9">
    <name type="scientific">Neodiprion lecontei</name>
    <name type="common">Redheaded pine sawfly</name>
    <dbReference type="NCBI Taxonomy" id="441921"/>
    <lineage>
        <taxon>Eukaryota</taxon>
        <taxon>Metazoa</taxon>
        <taxon>Ecdysozoa</taxon>
        <taxon>Arthropoda</taxon>
        <taxon>Hexapoda</taxon>
        <taxon>Insecta</taxon>
        <taxon>Pterygota</taxon>
        <taxon>Neoptera</taxon>
        <taxon>Endopterygota</taxon>
        <taxon>Hymenoptera</taxon>
        <taxon>Tenthredinoidea</taxon>
        <taxon>Diprionidae</taxon>
        <taxon>Diprioninae</taxon>
        <taxon>Neodiprion</taxon>
    </lineage>
</organism>
<proteinExistence type="predicted"/>
<evidence type="ECO:0000259" key="7">
    <source>
        <dbReference type="PROSITE" id="PS50950"/>
    </source>
</evidence>
<keyword evidence="2 5" id="KW-0863">Zinc-finger</keyword>
<feature type="region of interest" description="Disordered" evidence="6">
    <location>
        <begin position="492"/>
        <end position="516"/>
    </location>
</feature>
<feature type="compositionally biased region" description="Polar residues" evidence="6">
    <location>
        <begin position="306"/>
        <end position="326"/>
    </location>
</feature>
<feature type="region of interest" description="Disordered" evidence="6">
    <location>
        <begin position="253"/>
        <end position="335"/>
    </location>
</feature>
<evidence type="ECO:0000256" key="6">
    <source>
        <dbReference type="SAM" id="MobiDB-lite"/>
    </source>
</evidence>
<protein>
    <submittedName>
        <fullName evidence="9">THAP domain-containing protein 5 isoform X1</fullName>
    </submittedName>
</protein>
<evidence type="ECO:0000313" key="9">
    <source>
        <dbReference type="RefSeq" id="XP_046591568.1"/>
    </source>
</evidence>
<evidence type="ECO:0000313" key="8">
    <source>
        <dbReference type="Proteomes" id="UP000829291"/>
    </source>
</evidence>
<keyword evidence="1" id="KW-0479">Metal-binding</keyword>
<sequence>MQKMQSCCITGCDSYKETNNKRIGYFKFPLHNTSLLNRWLLQINNTGFKLSETSQICSEHFQRNYIDWHLNKKNPHLLPNAVPTIFPCERKMPGNKGIDHQVKTQSQNTVQVKPATTLLQINESQISEEITHESEPHRSKVTLLKRKPAVPVALVHAKHCESIETEMKFGIDSKLRKILSKPNEEVSTTELSSEKPLLKIIVYKKLSDVQVTLNPMQFETIYLPAHKENEDHSKNVTFEKKVWISKQSNQSIDEKNFTGSENSSSKSTISSISNEISTPKVKQYTNNKSKPKNTSCVPTLVKSKSKITSQGQMYSHSTVSKVQSPNSEDRQDSDQLRERLKELKARRQREQSKITRLQFHLTQLEKKIEESSHEKVVLPSSTLRSKPTGPKSTWLIREKEEYEKLLKDVREMKLKVLRQRHTRELEKVRKLQIQMANLSKKMKENDEREIAAMSNLRRTRNATIPNWMKREEDEYEKLLQDVRKIKQSYMLRQSKQISTKPNSPNTAPSETASSDDECILIETIPETIELMEEIEVIEKIKDESRLMHRIEEGSARMKTDGYSQTAENSRDCGEIIEEIDEEWIEISGCVKAYRS</sequence>
<gene>
    <name evidence="9" type="primary">LOC107226114</name>
</gene>
<reference evidence="9" key="1">
    <citation type="submission" date="2025-08" db="UniProtKB">
        <authorList>
            <consortium name="RefSeq"/>
        </authorList>
    </citation>
    <scope>IDENTIFICATION</scope>
    <source>
        <tissue evidence="9">Thorax and Abdomen</tissue>
    </source>
</reference>
<keyword evidence="4 5" id="KW-0238">DNA-binding</keyword>
<dbReference type="InterPro" id="IPR052224">
    <property type="entry name" value="THAP_domain_protein"/>
</dbReference>
<dbReference type="SUPFAM" id="SSF57716">
    <property type="entry name" value="Glucocorticoid receptor-like (DNA-binding domain)"/>
    <property type="match status" value="1"/>
</dbReference>
<dbReference type="InterPro" id="IPR006612">
    <property type="entry name" value="THAP_Znf"/>
</dbReference>
<dbReference type="Pfam" id="PF05485">
    <property type="entry name" value="THAP"/>
    <property type="match status" value="1"/>
</dbReference>
<keyword evidence="3" id="KW-0862">Zinc</keyword>
<accession>A0ABM3FU72</accession>
<dbReference type="PROSITE" id="PS50950">
    <property type="entry name" value="ZF_THAP"/>
    <property type="match status" value="1"/>
</dbReference>
<dbReference type="RefSeq" id="XP_046591568.1">
    <property type="nucleotide sequence ID" value="XM_046735612.1"/>
</dbReference>
<keyword evidence="8" id="KW-1185">Reference proteome</keyword>
<dbReference type="SMART" id="SM00980">
    <property type="entry name" value="THAP"/>
    <property type="match status" value="1"/>
</dbReference>
<feature type="compositionally biased region" description="Polar residues" evidence="6">
    <location>
        <begin position="492"/>
        <end position="512"/>
    </location>
</feature>
<feature type="domain" description="THAP-type" evidence="7">
    <location>
        <begin position="1"/>
        <end position="86"/>
    </location>
</feature>
<feature type="compositionally biased region" description="Low complexity" evidence="6">
    <location>
        <begin position="260"/>
        <end position="278"/>
    </location>
</feature>
<evidence type="ECO:0000256" key="3">
    <source>
        <dbReference type="ARBA" id="ARBA00022833"/>
    </source>
</evidence>
<dbReference type="PANTHER" id="PTHR46927:SF3">
    <property type="entry name" value="THAP-TYPE DOMAIN-CONTAINING PROTEIN"/>
    <property type="match status" value="1"/>
</dbReference>
<dbReference type="Proteomes" id="UP000829291">
    <property type="component" value="Chromosome 3"/>
</dbReference>